<evidence type="ECO:0000256" key="9">
    <source>
        <dbReference type="ARBA" id="ARBA00023306"/>
    </source>
</evidence>
<keyword evidence="6" id="KW-0133">Cell shape</keyword>
<comment type="caution">
    <text evidence="16">The sequence shown here is derived from an EMBL/GenBank/DDBJ whole genome shotgun (WGS) entry which is preliminary data.</text>
</comment>
<dbReference type="InterPro" id="IPR009386">
    <property type="entry name" value="ZapG-like"/>
</dbReference>
<keyword evidence="4" id="KW-0132">Cell division</keyword>
<dbReference type="EMBL" id="QZMU01000001">
    <property type="protein sequence ID" value="RRQ21393.1"/>
    <property type="molecule type" value="Genomic_DNA"/>
</dbReference>
<evidence type="ECO:0000256" key="4">
    <source>
        <dbReference type="ARBA" id="ARBA00022618"/>
    </source>
</evidence>
<evidence type="ECO:0000256" key="8">
    <source>
        <dbReference type="ARBA" id="ARBA00023136"/>
    </source>
</evidence>
<organism evidence="16 17">
    <name type="scientific">Thiohalobacter thiocyanaticus</name>
    <dbReference type="NCBI Taxonomy" id="585455"/>
    <lineage>
        <taxon>Bacteria</taxon>
        <taxon>Pseudomonadati</taxon>
        <taxon>Pseudomonadota</taxon>
        <taxon>Gammaproteobacteria</taxon>
        <taxon>Thiohalobacterales</taxon>
        <taxon>Thiohalobacteraceae</taxon>
        <taxon>Thiohalobacter</taxon>
    </lineage>
</organism>
<keyword evidence="17" id="KW-1185">Reference proteome</keyword>
<comment type="subcellular location">
    <subcellularLocation>
        <location evidence="1">Cell inner membrane</location>
        <topology evidence="1">Single-pass membrane protein</topology>
    </subcellularLocation>
</comment>
<evidence type="ECO:0000256" key="14">
    <source>
        <dbReference type="SAM" id="MobiDB-lite"/>
    </source>
</evidence>
<evidence type="ECO:0000256" key="11">
    <source>
        <dbReference type="ARBA" id="ARBA00035703"/>
    </source>
</evidence>
<keyword evidence="13" id="KW-0175">Coiled coil</keyword>
<accession>A0A426QI16</accession>
<dbReference type="Pfam" id="PF06295">
    <property type="entry name" value="ZapG-like"/>
    <property type="match status" value="1"/>
</dbReference>
<evidence type="ECO:0000256" key="13">
    <source>
        <dbReference type="SAM" id="Coils"/>
    </source>
</evidence>
<reference evidence="16 17" key="1">
    <citation type="journal article" date="2010" name="Int. J. Syst. Evol. Microbiol.">
        <title>Thiohalobacter thiocyanaticus gen. nov., sp. nov., a moderately halophilic, sulfur-oxidizing gammaproteobacterium from hypersaline lakes, that utilizes thiocyanate.</title>
        <authorList>
            <person name="Sorokin D.Y."/>
            <person name="Kovaleva O.L."/>
            <person name="Tourova T.P."/>
            <person name="Muyzer G."/>
        </authorList>
    </citation>
    <scope>NUCLEOTIDE SEQUENCE [LARGE SCALE GENOMIC DNA]</scope>
    <source>
        <strain evidence="16 17">Hrh1</strain>
    </source>
</reference>
<name>A0A426QI16_9GAMM</name>
<keyword evidence="5 15" id="KW-0812">Transmembrane</keyword>
<dbReference type="AlphaFoldDB" id="A0A426QI16"/>
<evidence type="ECO:0000256" key="5">
    <source>
        <dbReference type="ARBA" id="ARBA00022692"/>
    </source>
</evidence>
<evidence type="ECO:0000313" key="16">
    <source>
        <dbReference type="EMBL" id="RRQ21393.1"/>
    </source>
</evidence>
<keyword evidence="8 15" id="KW-0472">Membrane</keyword>
<evidence type="ECO:0000256" key="12">
    <source>
        <dbReference type="ARBA" id="ARBA00035727"/>
    </source>
</evidence>
<evidence type="ECO:0000256" key="3">
    <source>
        <dbReference type="ARBA" id="ARBA00022519"/>
    </source>
</evidence>
<feature type="compositionally biased region" description="Low complexity" evidence="14">
    <location>
        <begin position="111"/>
        <end position="123"/>
    </location>
</feature>
<evidence type="ECO:0000256" key="2">
    <source>
        <dbReference type="ARBA" id="ARBA00022475"/>
    </source>
</evidence>
<feature type="region of interest" description="Disordered" evidence="14">
    <location>
        <begin position="88"/>
        <end position="165"/>
    </location>
</feature>
<dbReference type="OrthoDB" id="8527774at2"/>
<dbReference type="RefSeq" id="WP_125180656.1">
    <property type="nucleotide sequence ID" value="NZ_QZMU01000001.1"/>
</dbReference>
<keyword evidence="7 15" id="KW-1133">Transmembrane helix</keyword>
<sequence length="165" mass="18677">MEAINEFTFWSLLLVALFLGLVSGFLISYLWLNQDSRARGLQAELERSREELKEYRQKVNQHFQKTAGLFEDMTERYREVYRHLAASSQDLCGEQPPALQNPDSRPRLAERGNAGAEPGPEAATGRSPERSEGNASDDENAMLGDSPYLSEADRAELDRQQRDRG</sequence>
<evidence type="ECO:0000256" key="7">
    <source>
        <dbReference type="ARBA" id="ARBA00022989"/>
    </source>
</evidence>
<comment type="similarity">
    <text evidence="10">Belongs to the ZapG family.</text>
</comment>
<feature type="compositionally biased region" description="Basic and acidic residues" evidence="14">
    <location>
        <begin position="151"/>
        <end position="165"/>
    </location>
</feature>
<dbReference type="GO" id="GO:0005886">
    <property type="term" value="C:plasma membrane"/>
    <property type="evidence" value="ECO:0007669"/>
    <property type="project" value="UniProtKB-SubCell"/>
</dbReference>
<feature type="coiled-coil region" evidence="13">
    <location>
        <begin position="38"/>
        <end position="65"/>
    </location>
</feature>
<proteinExistence type="inferred from homology"/>
<feature type="transmembrane region" description="Helical" evidence="15">
    <location>
        <begin position="12"/>
        <end position="32"/>
    </location>
</feature>
<dbReference type="GO" id="GO:0051301">
    <property type="term" value="P:cell division"/>
    <property type="evidence" value="ECO:0007669"/>
    <property type="project" value="UniProtKB-KW"/>
</dbReference>
<dbReference type="Proteomes" id="UP000287798">
    <property type="component" value="Unassembled WGS sequence"/>
</dbReference>
<dbReference type="PANTHER" id="PTHR39579">
    <property type="entry name" value="INNER MEMBRANE PROTEIN YHCB"/>
    <property type="match status" value="1"/>
</dbReference>
<keyword evidence="9" id="KW-0131">Cell cycle</keyword>
<protein>
    <recommendedName>
        <fullName evidence="11">Z-ring associated protein G</fullName>
    </recommendedName>
    <alternativeName>
        <fullName evidence="12">Cell division protein ZapG</fullName>
    </alternativeName>
</protein>
<evidence type="ECO:0000256" key="6">
    <source>
        <dbReference type="ARBA" id="ARBA00022960"/>
    </source>
</evidence>
<dbReference type="GO" id="GO:0008360">
    <property type="term" value="P:regulation of cell shape"/>
    <property type="evidence" value="ECO:0007669"/>
    <property type="project" value="UniProtKB-KW"/>
</dbReference>
<evidence type="ECO:0000256" key="10">
    <source>
        <dbReference type="ARBA" id="ARBA00035657"/>
    </source>
</evidence>
<keyword evidence="2" id="KW-1003">Cell membrane</keyword>
<evidence type="ECO:0000313" key="17">
    <source>
        <dbReference type="Proteomes" id="UP000287798"/>
    </source>
</evidence>
<evidence type="ECO:0000256" key="1">
    <source>
        <dbReference type="ARBA" id="ARBA00004377"/>
    </source>
</evidence>
<gene>
    <name evidence="16" type="ORF">D6C00_05185</name>
</gene>
<keyword evidence="3" id="KW-0997">Cell inner membrane</keyword>
<dbReference type="PANTHER" id="PTHR39579:SF1">
    <property type="entry name" value="INNER MEMBRANE PROTEIN YHCB"/>
    <property type="match status" value="1"/>
</dbReference>
<evidence type="ECO:0000256" key="15">
    <source>
        <dbReference type="SAM" id="Phobius"/>
    </source>
</evidence>